<dbReference type="Gene3D" id="4.10.1250.10">
    <property type="entry name" value="Aminomethyltransferase fragment"/>
    <property type="match status" value="1"/>
</dbReference>
<dbReference type="Gene3D" id="3.30.1360.120">
    <property type="entry name" value="Probable tRNA modification gtpase trme, domain 1"/>
    <property type="match status" value="1"/>
</dbReference>
<evidence type="ECO:0000256" key="1">
    <source>
        <dbReference type="ARBA" id="ARBA00008609"/>
    </source>
</evidence>
<dbReference type="PANTHER" id="PTHR43757:SF2">
    <property type="entry name" value="AMINOMETHYLTRANSFERASE, MITOCHONDRIAL"/>
    <property type="match status" value="1"/>
</dbReference>
<protein>
    <recommendedName>
        <fullName evidence="2">aminomethyltransferase</fullName>
        <ecNumber evidence="2">2.1.2.10</ecNumber>
    </recommendedName>
    <alternativeName>
        <fullName evidence="5">Glycine cleavage system T protein</fullName>
    </alternativeName>
</protein>
<dbReference type="SUPFAM" id="SSF101790">
    <property type="entry name" value="Aminomethyltransferase beta-barrel domain"/>
    <property type="match status" value="1"/>
</dbReference>
<comment type="similarity">
    <text evidence="1">Belongs to the GcvT family.</text>
</comment>
<keyword evidence="11" id="KW-1185">Reference proteome</keyword>
<dbReference type="SUPFAM" id="SSF103025">
    <property type="entry name" value="Folate-binding domain"/>
    <property type="match status" value="1"/>
</dbReference>
<evidence type="ECO:0000256" key="2">
    <source>
        <dbReference type="ARBA" id="ARBA00012616"/>
    </source>
</evidence>
<dbReference type="STRING" id="282676.B6F84_11075"/>
<evidence type="ECO:0000256" key="7">
    <source>
        <dbReference type="PIRSR" id="PIRSR006487-1"/>
    </source>
</evidence>
<dbReference type="InterPro" id="IPR027266">
    <property type="entry name" value="TrmE/GcvT-like"/>
</dbReference>
<dbReference type="InterPro" id="IPR013977">
    <property type="entry name" value="GcvT_C"/>
</dbReference>
<dbReference type="EC" id="2.1.2.10" evidence="2"/>
<dbReference type="GO" id="GO:0006546">
    <property type="term" value="P:glycine catabolic process"/>
    <property type="evidence" value="ECO:0007669"/>
    <property type="project" value="InterPro"/>
</dbReference>
<dbReference type="NCBIfam" id="NF001567">
    <property type="entry name" value="PRK00389.1"/>
    <property type="match status" value="1"/>
</dbReference>
<accession>A0A1W6K1V4</accession>
<feature type="domain" description="Aminomethyltransferase C-terminal" evidence="9">
    <location>
        <begin position="268"/>
        <end position="345"/>
    </location>
</feature>
<evidence type="ECO:0000256" key="5">
    <source>
        <dbReference type="ARBA" id="ARBA00031395"/>
    </source>
</evidence>
<evidence type="ECO:0000256" key="3">
    <source>
        <dbReference type="ARBA" id="ARBA00022576"/>
    </source>
</evidence>
<keyword evidence="3" id="KW-0032">Aminotransferase</keyword>
<dbReference type="InterPro" id="IPR006223">
    <property type="entry name" value="GcvT"/>
</dbReference>
<evidence type="ECO:0000256" key="4">
    <source>
        <dbReference type="ARBA" id="ARBA00022679"/>
    </source>
</evidence>
<dbReference type="GO" id="GO:0008483">
    <property type="term" value="F:transaminase activity"/>
    <property type="evidence" value="ECO:0007669"/>
    <property type="project" value="UniProtKB-KW"/>
</dbReference>
<comment type="catalytic activity">
    <reaction evidence="6">
        <text>N(6)-[(R)-S(8)-aminomethyldihydrolipoyl]-L-lysyl-[protein] + (6S)-5,6,7,8-tetrahydrofolate = N(6)-[(R)-dihydrolipoyl]-L-lysyl-[protein] + (6R)-5,10-methylene-5,6,7,8-tetrahydrofolate + NH4(+)</text>
        <dbReference type="Rhea" id="RHEA:16945"/>
        <dbReference type="Rhea" id="RHEA-COMP:10475"/>
        <dbReference type="Rhea" id="RHEA-COMP:10492"/>
        <dbReference type="ChEBI" id="CHEBI:15636"/>
        <dbReference type="ChEBI" id="CHEBI:28938"/>
        <dbReference type="ChEBI" id="CHEBI:57453"/>
        <dbReference type="ChEBI" id="CHEBI:83100"/>
        <dbReference type="ChEBI" id="CHEBI:83143"/>
        <dbReference type="EC" id="2.1.2.10"/>
    </reaction>
</comment>
<dbReference type="PIRSF" id="PIRSF006487">
    <property type="entry name" value="GcvT"/>
    <property type="match status" value="1"/>
</dbReference>
<gene>
    <name evidence="10" type="ORF">B6F84_11075</name>
</gene>
<dbReference type="EMBL" id="CP020477">
    <property type="protein sequence ID" value="ARM76506.1"/>
    <property type="molecule type" value="Genomic_DNA"/>
</dbReference>
<dbReference type="NCBIfam" id="TIGR00528">
    <property type="entry name" value="gcvT"/>
    <property type="match status" value="1"/>
</dbReference>
<dbReference type="RefSeq" id="WP_148692296.1">
    <property type="nucleotide sequence ID" value="NZ_CP020477.1"/>
</dbReference>
<evidence type="ECO:0000256" key="6">
    <source>
        <dbReference type="ARBA" id="ARBA00047665"/>
    </source>
</evidence>
<dbReference type="KEGG" id="aman:B6F84_11075"/>
<feature type="domain" description="GCVT N-terminal" evidence="8">
    <location>
        <begin position="10"/>
        <end position="241"/>
    </location>
</feature>
<dbReference type="InterPro" id="IPR029043">
    <property type="entry name" value="GcvT/YgfZ_C"/>
</dbReference>
<evidence type="ECO:0000313" key="11">
    <source>
        <dbReference type="Proteomes" id="UP000193404"/>
    </source>
</evidence>
<evidence type="ECO:0000313" key="10">
    <source>
        <dbReference type="EMBL" id="ARM76506.1"/>
    </source>
</evidence>
<dbReference type="GO" id="GO:0005960">
    <property type="term" value="C:glycine cleavage complex"/>
    <property type="evidence" value="ECO:0007669"/>
    <property type="project" value="InterPro"/>
</dbReference>
<reference evidence="10 11" key="1">
    <citation type="submission" date="2017-03" db="EMBL/GenBank/DDBJ databases">
        <title>Sulfur activation and transportation mechanism of thermophilic Archaea Acidianus manzaensis YN-25.</title>
        <authorList>
            <person name="Ma Y."/>
            <person name="Yang Y."/>
            <person name="Xia J."/>
        </authorList>
    </citation>
    <scope>NUCLEOTIDE SEQUENCE [LARGE SCALE GENOMIC DNA]</scope>
    <source>
        <strain evidence="10 11">YN-25</strain>
    </source>
</reference>
<dbReference type="Pfam" id="PF01571">
    <property type="entry name" value="GCV_T"/>
    <property type="match status" value="1"/>
</dbReference>
<dbReference type="Gene3D" id="3.30.70.1400">
    <property type="entry name" value="Aminomethyltransferase beta-barrel domains"/>
    <property type="match status" value="1"/>
</dbReference>
<dbReference type="InterPro" id="IPR006222">
    <property type="entry name" value="GCVT_N"/>
</dbReference>
<sequence length="345" mass="40035">MFRTPLLNIEEKLGANFGEFANWQMPMSFSSYLDEHMAIRQECGFFDLSHMGRLRIKGKKEELENLVTRKLDIENFSMIGPSAMLNEKAGFIDDIMVYKVSDEEFLMVTNAINREKDIQWIKKNSNLEVEDLTFDFVMIAVQGRKVWNYIDKVDLQPLHFSLNTKFLGENVFLLSRSGWTGEDGIEVWADIKTGEKLIMKLADLKIKPAGLITRDSIRQEMGFVLYGEDIDEDTNPIEARYWIFDLDKDFIGKDKLLYYLTEGVSKYRIGFKLQKNLRIIPRHGNKIKILNHEIGEVTSSTYSPYLSRAIGMGYIKSQYPVIGFHVNIDIRGKEYRAKISDFPLF</sequence>
<proteinExistence type="inferred from homology"/>
<keyword evidence="4" id="KW-0808">Transferase</keyword>
<dbReference type="Gene3D" id="2.40.30.110">
    <property type="entry name" value="Aminomethyltransferase beta-barrel domains"/>
    <property type="match status" value="1"/>
</dbReference>
<evidence type="ECO:0000259" key="8">
    <source>
        <dbReference type="Pfam" id="PF01571"/>
    </source>
</evidence>
<dbReference type="Pfam" id="PF08669">
    <property type="entry name" value="GCV_T_C"/>
    <property type="match status" value="1"/>
</dbReference>
<dbReference type="Proteomes" id="UP000193404">
    <property type="component" value="Chromosome"/>
</dbReference>
<organism evidence="10 11">
    <name type="scientific">Acidianus manzaensis</name>
    <dbReference type="NCBI Taxonomy" id="282676"/>
    <lineage>
        <taxon>Archaea</taxon>
        <taxon>Thermoproteota</taxon>
        <taxon>Thermoprotei</taxon>
        <taxon>Sulfolobales</taxon>
        <taxon>Sulfolobaceae</taxon>
        <taxon>Acidianus</taxon>
    </lineage>
</organism>
<dbReference type="InterPro" id="IPR028896">
    <property type="entry name" value="GcvT/YgfZ/DmdA"/>
</dbReference>
<feature type="binding site" evidence="7">
    <location>
        <position position="186"/>
    </location>
    <ligand>
        <name>substrate</name>
    </ligand>
</feature>
<dbReference type="PANTHER" id="PTHR43757">
    <property type="entry name" value="AMINOMETHYLTRANSFERASE"/>
    <property type="match status" value="1"/>
</dbReference>
<dbReference type="AlphaFoldDB" id="A0A1W6K1V4"/>
<evidence type="ECO:0000259" key="9">
    <source>
        <dbReference type="Pfam" id="PF08669"/>
    </source>
</evidence>
<dbReference type="OrthoDB" id="2001at2157"/>
<name>A0A1W6K1V4_9CREN</name>
<dbReference type="GeneID" id="41591474"/>
<dbReference type="GO" id="GO:0004047">
    <property type="term" value="F:aminomethyltransferase activity"/>
    <property type="evidence" value="ECO:0007669"/>
    <property type="project" value="UniProtKB-EC"/>
</dbReference>